<dbReference type="AlphaFoldDB" id="A0A7T3BKB3"/>
<evidence type="ECO:0000256" key="5">
    <source>
        <dbReference type="ARBA" id="ARBA00012234"/>
    </source>
</evidence>
<dbReference type="SMART" id="SM00905">
    <property type="entry name" value="FolB"/>
    <property type="match status" value="1"/>
</dbReference>
<comment type="pathway">
    <text evidence="3">Cofactor biosynthesis; tetrahydrofolate biosynthesis; 2-amino-4-hydroxy-6-hydroxymethyl-7,8-dihydropteridine diphosphate from 7,8-dihydroneopterin triphosphate: step 3/4.</text>
</comment>
<dbReference type="Proteomes" id="UP000594865">
    <property type="component" value="Chromosome"/>
</dbReference>
<evidence type="ECO:0000256" key="13">
    <source>
        <dbReference type="ARBA" id="ARBA00032109"/>
    </source>
</evidence>
<dbReference type="Pfam" id="PF02152">
    <property type="entry name" value="FolB"/>
    <property type="match status" value="1"/>
</dbReference>
<dbReference type="PANTHER" id="PTHR42844">
    <property type="entry name" value="DIHYDRONEOPTERIN ALDOLASE 1-RELATED"/>
    <property type="match status" value="1"/>
</dbReference>
<dbReference type="EMBL" id="CP065726">
    <property type="protein sequence ID" value="QPT37256.1"/>
    <property type="molecule type" value="Genomic_DNA"/>
</dbReference>
<keyword evidence="9" id="KW-0413">Isomerase</keyword>
<dbReference type="EC" id="5.1.99.8" evidence="5"/>
<evidence type="ECO:0000256" key="6">
    <source>
        <dbReference type="ARBA" id="ARBA00013043"/>
    </source>
</evidence>
<dbReference type="GO" id="GO:0004150">
    <property type="term" value="F:dihydroneopterin aldolase activity"/>
    <property type="evidence" value="ECO:0007669"/>
    <property type="project" value="UniProtKB-EC"/>
</dbReference>
<name>A0A7T3BKB3_NEICI</name>
<evidence type="ECO:0000256" key="4">
    <source>
        <dbReference type="ARBA" id="ARBA00005708"/>
    </source>
</evidence>
<dbReference type="PANTHER" id="PTHR42844:SF1">
    <property type="entry name" value="DIHYDRONEOPTERIN ALDOLASE 1-RELATED"/>
    <property type="match status" value="1"/>
</dbReference>
<evidence type="ECO:0000259" key="15">
    <source>
        <dbReference type="SMART" id="SM00905"/>
    </source>
</evidence>
<dbReference type="SUPFAM" id="SSF55620">
    <property type="entry name" value="Tetrahydrobiopterin biosynthesis enzymes-like"/>
    <property type="match status" value="1"/>
</dbReference>
<dbReference type="GO" id="GO:0016853">
    <property type="term" value="F:isomerase activity"/>
    <property type="evidence" value="ECO:0007669"/>
    <property type="project" value="UniProtKB-KW"/>
</dbReference>
<sequence>MDKIFLHGMRAETLIGVYGWEREHLQPLIIDLDIGVPEKVAADDDIGNTVHYAEVCETLRRQLKEQDFLLLEALAEYIADWVLGCFGAVWVRVKIVKPGILPGVREVGVEIERGKDKD</sequence>
<comment type="catalytic activity">
    <reaction evidence="2">
        <text>7,8-dihydroneopterin = 6-hydroxymethyl-7,8-dihydropterin + glycolaldehyde</text>
        <dbReference type="Rhea" id="RHEA:10540"/>
        <dbReference type="ChEBI" id="CHEBI:17001"/>
        <dbReference type="ChEBI" id="CHEBI:17071"/>
        <dbReference type="ChEBI" id="CHEBI:44841"/>
        <dbReference type="EC" id="4.1.2.25"/>
    </reaction>
</comment>
<dbReference type="FunFam" id="3.30.1130.10:FF:000002">
    <property type="entry name" value="7,8-dihydroneopterin aldolase"/>
    <property type="match status" value="1"/>
</dbReference>
<dbReference type="CDD" id="cd00534">
    <property type="entry name" value="DHNA_DHNTPE"/>
    <property type="match status" value="1"/>
</dbReference>
<evidence type="ECO:0000313" key="16">
    <source>
        <dbReference type="EMBL" id="QPT37256.1"/>
    </source>
</evidence>
<evidence type="ECO:0000256" key="8">
    <source>
        <dbReference type="ARBA" id="ARBA00022909"/>
    </source>
</evidence>
<dbReference type="GO" id="GO:0005737">
    <property type="term" value="C:cytoplasm"/>
    <property type="evidence" value="ECO:0007669"/>
    <property type="project" value="TreeGrafter"/>
</dbReference>
<evidence type="ECO:0000256" key="3">
    <source>
        <dbReference type="ARBA" id="ARBA00005013"/>
    </source>
</evidence>
<evidence type="ECO:0000256" key="7">
    <source>
        <dbReference type="ARBA" id="ARBA00018285"/>
    </source>
</evidence>
<dbReference type="InterPro" id="IPR006157">
    <property type="entry name" value="FolB_dom"/>
</dbReference>
<proteinExistence type="inferred from homology"/>
<evidence type="ECO:0000256" key="1">
    <source>
        <dbReference type="ARBA" id="ARBA00000693"/>
    </source>
</evidence>
<dbReference type="InterPro" id="IPR006156">
    <property type="entry name" value="Dihydroneopterin_aldolase"/>
</dbReference>
<dbReference type="NCBIfam" id="TIGR00526">
    <property type="entry name" value="folB_dom"/>
    <property type="match status" value="1"/>
</dbReference>
<keyword evidence="17" id="KW-1185">Reference proteome</keyword>
<gene>
    <name evidence="16" type="ORF">I6G28_04655</name>
</gene>
<accession>A0A7T3BKB3</accession>
<keyword evidence="10" id="KW-0456">Lyase</keyword>
<dbReference type="EC" id="4.1.2.25" evidence="6"/>
<feature type="domain" description="Dihydroneopterin aldolase/epimerase" evidence="15">
    <location>
        <begin position="4"/>
        <end position="113"/>
    </location>
</feature>
<dbReference type="Gene3D" id="3.30.1130.10">
    <property type="match status" value="1"/>
</dbReference>
<evidence type="ECO:0000256" key="2">
    <source>
        <dbReference type="ARBA" id="ARBA00001353"/>
    </source>
</evidence>
<reference evidence="16 17" key="1">
    <citation type="submission" date="2020-12" db="EMBL/GenBank/DDBJ databases">
        <title>FDA dAtabase for Regulatory Grade micrObial Sequences (FDA-ARGOS): Supporting development and validation of Infectious Disease Dx tests.</title>
        <authorList>
            <person name="Sproer C."/>
            <person name="Gronow S."/>
            <person name="Severitt S."/>
            <person name="Schroder I."/>
            <person name="Tallon L."/>
            <person name="Sadzewicz L."/>
            <person name="Zhao X."/>
            <person name="Boylan J."/>
            <person name="Ott S."/>
            <person name="Bowen H."/>
            <person name="Vavikolanu K."/>
            <person name="Mehta A."/>
            <person name="Aluvathingal J."/>
            <person name="Nadendla S."/>
            <person name="Lowell S."/>
            <person name="Myers T."/>
            <person name="Yan Y."/>
            <person name="Sichtig H."/>
        </authorList>
    </citation>
    <scope>NUCLEOTIDE SEQUENCE [LARGE SCALE GENOMIC DNA]</scope>
    <source>
        <strain evidence="16 17">FDAARGOS_871</strain>
    </source>
</reference>
<keyword evidence="8" id="KW-0289">Folate biosynthesis</keyword>
<evidence type="ECO:0000256" key="11">
    <source>
        <dbReference type="ARBA" id="ARBA00029947"/>
    </source>
</evidence>
<evidence type="ECO:0000256" key="9">
    <source>
        <dbReference type="ARBA" id="ARBA00023235"/>
    </source>
</evidence>
<dbReference type="GeneID" id="84021133"/>
<evidence type="ECO:0000313" key="17">
    <source>
        <dbReference type="Proteomes" id="UP000594865"/>
    </source>
</evidence>
<evidence type="ECO:0000256" key="14">
    <source>
        <dbReference type="ARBA" id="ARBA00032903"/>
    </source>
</evidence>
<comment type="similarity">
    <text evidence="4">Belongs to the DHNA family.</text>
</comment>
<protein>
    <recommendedName>
        <fullName evidence="7">Dihydroneopterin aldolase</fullName>
        <ecNumber evidence="6">4.1.2.25</ecNumber>
        <ecNumber evidence="5">5.1.99.8</ecNumber>
    </recommendedName>
    <alternativeName>
        <fullName evidence="12">7,8-dihydroneopterin 2'-epimerase</fullName>
    </alternativeName>
    <alternativeName>
        <fullName evidence="14">7,8-dihydroneopterin aldolase</fullName>
    </alternativeName>
    <alternativeName>
        <fullName evidence="11">7,8-dihydroneopterin epimerase</fullName>
    </alternativeName>
    <alternativeName>
        <fullName evidence="13">Dihydroneopterin epimerase</fullName>
    </alternativeName>
</protein>
<dbReference type="RefSeq" id="WP_108043667.1">
    <property type="nucleotide sequence ID" value="NZ_CAUJPN010000001.1"/>
</dbReference>
<comment type="catalytic activity">
    <reaction evidence="1">
        <text>7,8-dihydroneopterin = 7,8-dihydromonapterin</text>
        <dbReference type="Rhea" id="RHEA:45328"/>
        <dbReference type="ChEBI" id="CHEBI:17001"/>
        <dbReference type="ChEBI" id="CHEBI:71175"/>
        <dbReference type="EC" id="5.1.99.8"/>
    </reaction>
</comment>
<evidence type="ECO:0000256" key="10">
    <source>
        <dbReference type="ARBA" id="ARBA00023239"/>
    </source>
</evidence>
<evidence type="ECO:0000256" key="12">
    <source>
        <dbReference type="ARBA" id="ARBA00031101"/>
    </source>
</evidence>
<dbReference type="GO" id="GO:0046656">
    <property type="term" value="P:folic acid biosynthetic process"/>
    <property type="evidence" value="ECO:0007669"/>
    <property type="project" value="UniProtKB-KW"/>
</dbReference>
<organism evidence="16 17">
    <name type="scientific">Neisseria cinerea</name>
    <dbReference type="NCBI Taxonomy" id="483"/>
    <lineage>
        <taxon>Bacteria</taxon>
        <taxon>Pseudomonadati</taxon>
        <taxon>Pseudomonadota</taxon>
        <taxon>Betaproteobacteria</taxon>
        <taxon>Neisseriales</taxon>
        <taxon>Neisseriaceae</taxon>
        <taxon>Neisseria</taxon>
    </lineage>
</organism>
<dbReference type="InterPro" id="IPR043133">
    <property type="entry name" value="GTP-CH-I_C/QueF"/>
</dbReference>